<name>A0A3D9FD65_9SPHN</name>
<keyword evidence="2" id="KW-1133">Transmembrane helix</keyword>
<organism evidence="3 4">
    <name type="scientific">Parasphingopyxis lamellibrachiae</name>
    <dbReference type="NCBI Taxonomy" id="680125"/>
    <lineage>
        <taxon>Bacteria</taxon>
        <taxon>Pseudomonadati</taxon>
        <taxon>Pseudomonadota</taxon>
        <taxon>Alphaproteobacteria</taxon>
        <taxon>Sphingomonadales</taxon>
        <taxon>Sphingomonadaceae</taxon>
        <taxon>Parasphingopyxis</taxon>
    </lineage>
</organism>
<evidence type="ECO:0000313" key="4">
    <source>
        <dbReference type="Proteomes" id="UP000256310"/>
    </source>
</evidence>
<comment type="caution">
    <text evidence="3">The sequence shown here is derived from an EMBL/GenBank/DDBJ whole genome shotgun (WGS) entry which is preliminary data.</text>
</comment>
<keyword evidence="4" id="KW-1185">Reference proteome</keyword>
<accession>A0A3D9FD65</accession>
<dbReference type="OrthoDB" id="1522627at2"/>
<proteinExistence type="predicted"/>
<feature type="region of interest" description="Disordered" evidence="1">
    <location>
        <begin position="174"/>
        <end position="233"/>
    </location>
</feature>
<keyword evidence="2" id="KW-0472">Membrane</keyword>
<evidence type="ECO:0000256" key="2">
    <source>
        <dbReference type="SAM" id="Phobius"/>
    </source>
</evidence>
<feature type="transmembrane region" description="Helical" evidence="2">
    <location>
        <begin position="7"/>
        <end position="30"/>
    </location>
</feature>
<feature type="compositionally biased region" description="Acidic residues" evidence="1">
    <location>
        <begin position="198"/>
        <end position="213"/>
    </location>
</feature>
<keyword evidence="2" id="KW-0812">Transmembrane</keyword>
<sequence length="233" mass="25441">MPTRLKWIIGILGVVAVAGLAYVGSMQLGLADYRYESASDSESAEGDLAEMSSGERLCAAQSTIDSIRQRIFARARTASNDDGALLSRLEGGTLARMEEPRLIDFDEGLEQARCEGRLILELPRGTEPAFNYSRRLNASLEYIAEPTADGRGRVHRMNGADDLIDRLADADLVTRRSDPADKDEAEGGINEEGKDEFAPGDDEPVAEDPDFEGDDVRPPEELLPPVMQEDQGK</sequence>
<dbReference type="EMBL" id="QRDP01000004">
    <property type="protein sequence ID" value="RED15719.1"/>
    <property type="molecule type" value="Genomic_DNA"/>
</dbReference>
<dbReference type="Proteomes" id="UP000256310">
    <property type="component" value="Unassembled WGS sequence"/>
</dbReference>
<gene>
    <name evidence="3" type="ORF">DFR46_0722</name>
</gene>
<protein>
    <submittedName>
        <fullName evidence="3">Uncharacterized protein</fullName>
    </submittedName>
</protein>
<dbReference type="RefSeq" id="WP_147297608.1">
    <property type="nucleotide sequence ID" value="NZ_QRDP01000004.1"/>
</dbReference>
<evidence type="ECO:0000313" key="3">
    <source>
        <dbReference type="EMBL" id="RED15719.1"/>
    </source>
</evidence>
<dbReference type="AlphaFoldDB" id="A0A3D9FD65"/>
<reference evidence="3 4" key="1">
    <citation type="submission" date="2018-07" db="EMBL/GenBank/DDBJ databases">
        <title>Genomic Encyclopedia of Type Strains, Phase IV (KMG-IV): sequencing the most valuable type-strain genomes for metagenomic binning, comparative biology and taxonomic classification.</title>
        <authorList>
            <person name="Goeker M."/>
        </authorList>
    </citation>
    <scope>NUCLEOTIDE SEQUENCE [LARGE SCALE GENOMIC DNA]</scope>
    <source>
        <strain evidence="3 4">DSM 26725</strain>
    </source>
</reference>
<evidence type="ECO:0000256" key="1">
    <source>
        <dbReference type="SAM" id="MobiDB-lite"/>
    </source>
</evidence>